<gene>
    <name evidence="2" type="ORF">HNQ45_000287</name>
</gene>
<evidence type="ECO:0000256" key="1">
    <source>
        <dbReference type="SAM" id="Phobius"/>
    </source>
</evidence>
<protein>
    <submittedName>
        <fullName evidence="2">Uncharacterized protein</fullName>
    </submittedName>
</protein>
<dbReference type="AlphaFoldDB" id="A0A9Q2CXZ2"/>
<sequence>MFLFLELCVEYEYYFQEGDTMFLGKLAMPHTTSGWIFIILLFVGVIVISMRFDNRFKRNQNDTNTAQLEKESLTTHNDNQVVYKKVNDINNTSSIVKIVYENDHPISIEKTEIFTTKEGNIEESELRKRKQKLQKEVLDGVMSFDTVEYVDSSYHRDGEHLIGKAYMKQALNNDTNSETLIGLTLPFTKHQIEKKMIRDGYKKY</sequence>
<name>A0A9Q2CXZ2_9STAP</name>
<dbReference type="RefSeq" id="WP_183672846.1">
    <property type="nucleotide sequence ID" value="NZ_JACHHF010000002.1"/>
</dbReference>
<keyword evidence="1" id="KW-0472">Membrane</keyword>
<accession>A0A9Q2CXZ2</accession>
<evidence type="ECO:0000313" key="2">
    <source>
        <dbReference type="EMBL" id="MBB5175417.1"/>
    </source>
</evidence>
<organism evidence="2 3">
    <name type="scientific">Nosocomiicoccus ampullae</name>
    <dbReference type="NCBI Taxonomy" id="489910"/>
    <lineage>
        <taxon>Bacteria</taxon>
        <taxon>Bacillati</taxon>
        <taxon>Bacillota</taxon>
        <taxon>Bacilli</taxon>
        <taxon>Bacillales</taxon>
        <taxon>Staphylococcaceae</taxon>
        <taxon>Nosocomiicoccus</taxon>
    </lineage>
</organism>
<keyword evidence="1" id="KW-1133">Transmembrane helix</keyword>
<dbReference type="EMBL" id="JACHHF010000002">
    <property type="protein sequence ID" value="MBB5175417.1"/>
    <property type="molecule type" value="Genomic_DNA"/>
</dbReference>
<keyword evidence="3" id="KW-1185">Reference proteome</keyword>
<dbReference type="Proteomes" id="UP000579136">
    <property type="component" value="Unassembled WGS sequence"/>
</dbReference>
<keyword evidence="1" id="KW-0812">Transmembrane</keyword>
<comment type="caution">
    <text evidence="2">The sequence shown here is derived from an EMBL/GenBank/DDBJ whole genome shotgun (WGS) entry which is preliminary data.</text>
</comment>
<evidence type="ECO:0000313" key="3">
    <source>
        <dbReference type="Proteomes" id="UP000579136"/>
    </source>
</evidence>
<feature type="transmembrane region" description="Helical" evidence="1">
    <location>
        <begin position="32"/>
        <end position="50"/>
    </location>
</feature>
<proteinExistence type="predicted"/>
<reference evidence="2 3" key="1">
    <citation type="submission" date="2020-08" db="EMBL/GenBank/DDBJ databases">
        <title>Genomic Encyclopedia of Type Strains, Phase IV (KMG-IV): sequencing the most valuable type-strain genomes for metagenomic binning, comparative biology and taxonomic classification.</title>
        <authorList>
            <person name="Goeker M."/>
        </authorList>
    </citation>
    <scope>NUCLEOTIDE SEQUENCE [LARGE SCALE GENOMIC DNA]</scope>
    <source>
        <strain evidence="2 3">DSM 19163</strain>
    </source>
</reference>